<dbReference type="Pfam" id="PF10256">
    <property type="entry name" value="Erf4"/>
    <property type="match status" value="1"/>
</dbReference>
<comment type="subunit">
    <text evidence="3">Interacts with ERF2.</text>
</comment>
<evidence type="ECO:0000256" key="3">
    <source>
        <dbReference type="ARBA" id="ARBA00011396"/>
    </source>
</evidence>
<dbReference type="HOGENOM" id="CLU_087349_0_0_1"/>
<dbReference type="eggNOG" id="ENOG502S30T">
    <property type="taxonomic scope" value="Eukaryota"/>
</dbReference>
<feature type="domain" description="Golgin subfamily A member 7/ERF4" evidence="8">
    <location>
        <begin position="71"/>
        <end position="227"/>
    </location>
</feature>
<feature type="compositionally biased region" description="Polar residues" evidence="7">
    <location>
        <begin position="1"/>
        <end position="13"/>
    </location>
</feature>
<dbReference type="PANTHER" id="PTHR13254">
    <property type="entry name" value="GOLGI AUTOANTIGEN, GOLGIN SUBFAMILY A, 7"/>
    <property type="match status" value="1"/>
</dbReference>
<dbReference type="RefSeq" id="XP_001386162.2">
    <property type="nucleotide sequence ID" value="XM_001386125.1"/>
</dbReference>
<dbReference type="KEGG" id="pic:PICST_63651"/>
<evidence type="ECO:0000259" key="8">
    <source>
        <dbReference type="Pfam" id="PF10256"/>
    </source>
</evidence>
<feature type="region of interest" description="Disordered" evidence="7">
    <location>
        <begin position="1"/>
        <end position="21"/>
    </location>
</feature>
<dbReference type="OMA" id="CITHFPN"/>
<proteinExistence type="inferred from homology"/>
<reference evidence="9 10" key="1">
    <citation type="journal article" date="2007" name="Nat. Biotechnol.">
        <title>Genome sequence of the lignocellulose-bioconverting and xylose-fermenting yeast Pichia stipitis.</title>
        <authorList>
            <person name="Jeffries T.W."/>
            <person name="Grigoriev I.V."/>
            <person name="Grimwood J."/>
            <person name="Laplaza J.M."/>
            <person name="Aerts A."/>
            <person name="Salamov A."/>
            <person name="Schmutz J."/>
            <person name="Lindquist E."/>
            <person name="Dehal P."/>
            <person name="Shapiro H."/>
            <person name="Jin Y.S."/>
            <person name="Passoth V."/>
            <person name="Richardson P.M."/>
        </authorList>
    </citation>
    <scope>NUCLEOTIDE SEQUENCE [LARGE SCALE GENOMIC DNA]</scope>
    <source>
        <strain evidence="10">ATCC 58785 / CBS 6054 / NBRC 10063 / NRRL Y-11545</strain>
    </source>
</reference>
<dbReference type="InterPro" id="IPR019383">
    <property type="entry name" value="Golgin_A_7/ERF4"/>
</dbReference>
<evidence type="ECO:0000256" key="7">
    <source>
        <dbReference type="SAM" id="MobiDB-lite"/>
    </source>
</evidence>
<keyword evidence="5" id="KW-0256">Endoplasmic reticulum</keyword>
<comment type="subcellular location">
    <subcellularLocation>
        <location evidence="1">Endoplasmic reticulum membrane</location>
        <topology evidence="1">Peripheral membrane protein</topology>
    </subcellularLocation>
</comment>
<dbReference type="InterPro" id="IPR051371">
    <property type="entry name" value="Ras_palmitoyltransferase"/>
</dbReference>
<name>A3LZC8_PICST</name>
<dbReference type="Proteomes" id="UP000002258">
    <property type="component" value="Chromosome 7"/>
</dbReference>
<evidence type="ECO:0000256" key="5">
    <source>
        <dbReference type="ARBA" id="ARBA00022824"/>
    </source>
</evidence>
<keyword evidence="6" id="KW-0472">Membrane</keyword>
<dbReference type="STRING" id="322104.A3LZC8"/>
<protein>
    <recommendedName>
        <fullName evidence="4">Ras modification protein ERF4</fullName>
    </recommendedName>
</protein>
<evidence type="ECO:0000313" key="10">
    <source>
        <dbReference type="Proteomes" id="UP000002258"/>
    </source>
</evidence>
<evidence type="ECO:0000256" key="6">
    <source>
        <dbReference type="ARBA" id="ARBA00023136"/>
    </source>
</evidence>
<comment type="similarity">
    <text evidence="2">Belongs to the ERF4 family.</text>
</comment>
<evidence type="ECO:0000256" key="4">
    <source>
        <dbReference type="ARBA" id="ARBA00018463"/>
    </source>
</evidence>
<dbReference type="GO" id="GO:0006612">
    <property type="term" value="P:protein targeting to membrane"/>
    <property type="evidence" value="ECO:0007669"/>
    <property type="project" value="TreeGrafter"/>
</dbReference>
<dbReference type="GeneID" id="4840799"/>
<dbReference type="InParanoid" id="A3LZC8"/>
<dbReference type="GO" id="GO:0031211">
    <property type="term" value="C:endoplasmic reticulum palmitoyltransferase complex"/>
    <property type="evidence" value="ECO:0007669"/>
    <property type="project" value="TreeGrafter"/>
</dbReference>
<dbReference type="OrthoDB" id="5377273at2759"/>
<evidence type="ECO:0000313" key="9">
    <source>
        <dbReference type="EMBL" id="ABN68133.2"/>
    </source>
</evidence>
<keyword evidence="10" id="KW-1185">Reference proteome</keyword>
<gene>
    <name evidence="9" type="ORF">PICST_63651</name>
</gene>
<dbReference type="FunCoup" id="A3LZC8">
    <property type="interactions" value="53"/>
</dbReference>
<dbReference type="AlphaFoldDB" id="A3LZC8"/>
<sequence length="227" mass="25976">MNDPNSKYECQNDTSKESSVKPPLQFFNPHEFMVTNENPILPKENEAKLVINHFPNIYEPRDSLAYATTRIIRIPRIYSTVRDSDFIPQFSTYVPGSEPAAISNEDITVFEAKGRYDDAEFGYTSLTPLVPGLISETEFETIVKTINQHLYDSLNPYNGHLFIENVLEFLTGGVYSKVINKYLFTGYSKRRLQDLEAYIEHLNTEVFKGRDGLKIINPRLSGFLSVC</sequence>
<dbReference type="GO" id="GO:0005789">
    <property type="term" value="C:endoplasmic reticulum membrane"/>
    <property type="evidence" value="ECO:0007669"/>
    <property type="project" value="UniProtKB-SubCell"/>
</dbReference>
<evidence type="ECO:0000256" key="1">
    <source>
        <dbReference type="ARBA" id="ARBA00004406"/>
    </source>
</evidence>
<organism evidence="9 10">
    <name type="scientific">Scheffersomyces stipitis (strain ATCC 58785 / CBS 6054 / NBRC 10063 / NRRL Y-11545)</name>
    <name type="common">Yeast</name>
    <name type="synonym">Pichia stipitis</name>
    <dbReference type="NCBI Taxonomy" id="322104"/>
    <lineage>
        <taxon>Eukaryota</taxon>
        <taxon>Fungi</taxon>
        <taxon>Dikarya</taxon>
        <taxon>Ascomycota</taxon>
        <taxon>Saccharomycotina</taxon>
        <taxon>Pichiomycetes</taxon>
        <taxon>Debaryomycetaceae</taxon>
        <taxon>Scheffersomyces</taxon>
    </lineage>
</organism>
<accession>A3LZC8</accession>
<dbReference type="PANTHER" id="PTHR13254:SF0">
    <property type="entry name" value="GOLGIN SUBFAMILY A MEMBER 7_ERF4 DOMAIN-CONTAINING PROTEIN"/>
    <property type="match status" value="1"/>
</dbReference>
<dbReference type="EMBL" id="CP000501">
    <property type="protein sequence ID" value="ABN68133.2"/>
    <property type="molecule type" value="Genomic_DNA"/>
</dbReference>
<evidence type="ECO:0000256" key="2">
    <source>
        <dbReference type="ARBA" id="ARBA00007732"/>
    </source>
</evidence>